<dbReference type="GO" id="GO:0006576">
    <property type="term" value="P:biogenic amine metabolic process"/>
    <property type="evidence" value="ECO:0007669"/>
    <property type="project" value="UniProtKB-ARBA"/>
</dbReference>
<dbReference type="PANTHER" id="PTHR43785:SF12">
    <property type="entry name" value="TYPE-1 GLUTAMINE SYNTHETASE 2"/>
    <property type="match status" value="1"/>
</dbReference>
<dbReference type="GeneID" id="54571109"/>
<evidence type="ECO:0000313" key="9">
    <source>
        <dbReference type="EMBL" id="KAF2163485.1"/>
    </source>
</evidence>
<organism evidence="9 10">
    <name type="scientific">Zasmidium cellare ATCC 36951</name>
    <dbReference type="NCBI Taxonomy" id="1080233"/>
    <lineage>
        <taxon>Eukaryota</taxon>
        <taxon>Fungi</taxon>
        <taxon>Dikarya</taxon>
        <taxon>Ascomycota</taxon>
        <taxon>Pezizomycotina</taxon>
        <taxon>Dothideomycetes</taxon>
        <taxon>Dothideomycetidae</taxon>
        <taxon>Mycosphaerellales</taxon>
        <taxon>Mycosphaerellaceae</taxon>
        <taxon>Zasmidium</taxon>
    </lineage>
</organism>
<dbReference type="FunFam" id="3.30.590.10:FF:000005">
    <property type="entry name" value="Probable glutamine synthetase"/>
    <property type="match status" value="1"/>
</dbReference>
<dbReference type="InterPro" id="IPR008146">
    <property type="entry name" value="Gln_synth_cat_dom"/>
</dbReference>
<keyword evidence="4" id="KW-0547">Nucleotide-binding</keyword>
<dbReference type="Pfam" id="PF00120">
    <property type="entry name" value="Gln-synt_C"/>
    <property type="match status" value="1"/>
</dbReference>
<evidence type="ECO:0000256" key="7">
    <source>
        <dbReference type="RuleBase" id="RU000384"/>
    </source>
</evidence>
<evidence type="ECO:0000256" key="2">
    <source>
        <dbReference type="ARBA" id="ARBA00021364"/>
    </source>
</evidence>
<reference evidence="9" key="1">
    <citation type="journal article" date="2020" name="Stud. Mycol.">
        <title>101 Dothideomycetes genomes: a test case for predicting lifestyles and emergence of pathogens.</title>
        <authorList>
            <person name="Haridas S."/>
            <person name="Albert R."/>
            <person name="Binder M."/>
            <person name="Bloem J."/>
            <person name="Labutti K."/>
            <person name="Salamov A."/>
            <person name="Andreopoulos B."/>
            <person name="Baker S."/>
            <person name="Barry K."/>
            <person name="Bills G."/>
            <person name="Bluhm B."/>
            <person name="Cannon C."/>
            <person name="Castanera R."/>
            <person name="Culley D."/>
            <person name="Daum C."/>
            <person name="Ezra D."/>
            <person name="Gonzalez J."/>
            <person name="Henrissat B."/>
            <person name="Kuo A."/>
            <person name="Liang C."/>
            <person name="Lipzen A."/>
            <person name="Lutzoni F."/>
            <person name="Magnuson J."/>
            <person name="Mondo S."/>
            <person name="Nolan M."/>
            <person name="Ohm R."/>
            <person name="Pangilinan J."/>
            <person name="Park H.-J."/>
            <person name="Ramirez L."/>
            <person name="Alfaro M."/>
            <person name="Sun H."/>
            <person name="Tritt A."/>
            <person name="Yoshinaga Y."/>
            <person name="Zwiers L.-H."/>
            <person name="Turgeon B."/>
            <person name="Goodwin S."/>
            <person name="Spatafora J."/>
            <person name="Crous P."/>
            <person name="Grigoriev I."/>
        </authorList>
    </citation>
    <scope>NUCLEOTIDE SEQUENCE</scope>
    <source>
        <strain evidence="9">ATCC 36951</strain>
    </source>
</reference>
<comment type="similarity">
    <text evidence="1 6 7">Belongs to the glutamine synthetase family.</text>
</comment>
<name>A0A6A6C8X7_ZASCE</name>
<accession>A0A6A6C8X7</accession>
<dbReference type="OrthoDB" id="77835at2759"/>
<dbReference type="PANTHER" id="PTHR43785">
    <property type="entry name" value="GAMMA-GLUTAMYLPUTRESCINE SYNTHETASE"/>
    <property type="match status" value="1"/>
</dbReference>
<dbReference type="PROSITE" id="PS51987">
    <property type="entry name" value="GS_CATALYTIC"/>
    <property type="match status" value="1"/>
</dbReference>
<dbReference type="InterPro" id="IPR014746">
    <property type="entry name" value="Gln_synth/guanido_kin_cat_dom"/>
</dbReference>
<evidence type="ECO:0000256" key="3">
    <source>
        <dbReference type="ARBA" id="ARBA00022598"/>
    </source>
</evidence>
<dbReference type="SMART" id="SM01230">
    <property type="entry name" value="Gln-synt_C"/>
    <property type="match status" value="1"/>
</dbReference>
<keyword evidence="3" id="KW-0436">Ligase</keyword>
<evidence type="ECO:0000256" key="1">
    <source>
        <dbReference type="ARBA" id="ARBA00009897"/>
    </source>
</evidence>
<dbReference type="GO" id="GO:0006542">
    <property type="term" value="P:glutamine biosynthetic process"/>
    <property type="evidence" value="ECO:0007669"/>
    <property type="project" value="InterPro"/>
</dbReference>
<gene>
    <name evidence="9" type="ORF">M409DRAFT_68424</name>
</gene>
<dbReference type="GO" id="GO:0005524">
    <property type="term" value="F:ATP binding"/>
    <property type="evidence" value="ECO:0007669"/>
    <property type="project" value="UniProtKB-KW"/>
</dbReference>
<sequence length="476" mass="53154">MQTTITSEDAAEVLKNDNRIMVAGVDGDGILRGKVMAKDKFLANVPSGFGMSSALFGWDMHDILYDDGDKICPKDQGYADFIAVPDLESFRRLPWQDDMPFFMLRFESHGQSLQVDGRGMIQSLQDKLMEAGCQAKAGVELEFMNFQVPRADGYHEGSIGSELAAFLKTQSPDALRPLTEGMFGYSVSRPGLNSGYFYNIFDQAERFQCPVEGWHTESGPGVFEAALKVADITDIADRVTLFKFLARSVGAQHGIAPCFMAKPKGGLPGNSGHIHISLVDKDDKNLFTRDLPDKDAEWEDITHVSDTGRHFLAGILNALPDIMPLLAPTINSYKRLVENYWAPTNVSWGLEDRMSSVRLIAPPTCKPSATRLEIRVPGADLHPHYALTALLSAGWSGVRNKTPISIPPSSARTDKPELLPNDLESALRNFTRTDSVPRELLGDEFVDYYTRSRRHELRMWREAVTDWEFKRYIETV</sequence>
<dbReference type="EMBL" id="ML993608">
    <property type="protein sequence ID" value="KAF2163485.1"/>
    <property type="molecule type" value="Genomic_DNA"/>
</dbReference>
<evidence type="ECO:0000256" key="4">
    <source>
        <dbReference type="ARBA" id="ARBA00022741"/>
    </source>
</evidence>
<dbReference type="GO" id="GO:0004356">
    <property type="term" value="F:glutamine synthetase activity"/>
    <property type="evidence" value="ECO:0007669"/>
    <property type="project" value="InterPro"/>
</dbReference>
<dbReference type="Gene3D" id="3.10.20.70">
    <property type="entry name" value="Glutamine synthetase, N-terminal domain"/>
    <property type="match status" value="1"/>
</dbReference>
<dbReference type="SUPFAM" id="SSF54368">
    <property type="entry name" value="Glutamine synthetase, N-terminal domain"/>
    <property type="match status" value="1"/>
</dbReference>
<keyword evidence="10" id="KW-1185">Reference proteome</keyword>
<dbReference type="Proteomes" id="UP000799537">
    <property type="component" value="Unassembled WGS sequence"/>
</dbReference>
<feature type="domain" description="GS catalytic" evidence="8">
    <location>
        <begin position="117"/>
        <end position="476"/>
    </location>
</feature>
<protein>
    <recommendedName>
        <fullName evidence="2">Glutamine synthetase</fullName>
    </recommendedName>
</protein>
<dbReference type="AlphaFoldDB" id="A0A6A6C8X7"/>
<evidence type="ECO:0000313" key="10">
    <source>
        <dbReference type="Proteomes" id="UP000799537"/>
    </source>
</evidence>
<evidence type="ECO:0000256" key="6">
    <source>
        <dbReference type="PROSITE-ProRule" id="PRU01331"/>
    </source>
</evidence>
<dbReference type="InterPro" id="IPR036651">
    <property type="entry name" value="Gln_synt_N_sf"/>
</dbReference>
<proteinExistence type="inferred from homology"/>
<dbReference type="SUPFAM" id="SSF55931">
    <property type="entry name" value="Glutamine synthetase/guanido kinase"/>
    <property type="match status" value="1"/>
</dbReference>
<dbReference type="Gene3D" id="3.30.590.10">
    <property type="entry name" value="Glutamine synthetase/guanido kinase, catalytic domain"/>
    <property type="match status" value="1"/>
</dbReference>
<dbReference type="RefSeq" id="XP_033664374.1">
    <property type="nucleotide sequence ID" value="XM_033817837.1"/>
</dbReference>
<keyword evidence="5" id="KW-0067">ATP-binding</keyword>
<evidence type="ECO:0000256" key="5">
    <source>
        <dbReference type="ARBA" id="ARBA00022840"/>
    </source>
</evidence>
<evidence type="ECO:0000259" key="8">
    <source>
        <dbReference type="PROSITE" id="PS51987"/>
    </source>
</evidence>